<dbReference type="Pfam" id="PF04827">
    <property type="entry name" value="Plant_tran"/>
    <property type="match status" value="1"/>
</dbReference>
<evidence type="ECO:0000256" key="9">
    <source>
        <dbReference type="ARBA" id="ARBA00023157"/>
    </source>
</evidence>
<evidence type="ECO:0000313" key="17">
    <source>
        <dbReference type="EMBL" id="KAK1686862.1"/>
    </source>
</evidence>
<evidence type="ECO:0000256" key="10">
    <source>
        <dbReference type="ARBA" id="ARBA00023180"/>
    </source>
</evidence>
<dbReference type="InterPro" id="IPR008271">
    <property type="entry name" value="Ser/Thr_kinase_AS"/>
</dbReference>
<comment type="subcellular location">
    <subcellularLocation>
        <location evidence="1">Membrane</location>
        <topology evidence="1">Single-pass type I membrane protein</topology>
    </subcellularLocation>
</comment>
<dbReference type="InterPro" id="IPR011009">
    <property type="entry name" value="Kinase-like_dom_sf"/>
</dbReference>
<dbReference type="FunFam" id="1.10.510.10:FF:000084">
    <property type="entry name" value="Wall-associated receptor kinase 2"/>
    <property type="match status" value="2"/>
</dbReference>
<dbReference type="PANTHER" id="PTHR27005:SF264">
    <property type="entry name" value="PROTEIN KINASE DOMAIN-CONTAINING PROTEIN"/>
    <property type="match status" value="1"/>
</dbReference>
<dbReference type="PROSITE" id="PS00010">
    <property type="entry name" value="ASX_HYDROXYL"/>
    <property type="match status" value="2"/>
</dbReference>
<feature type="domain" description="Protein kinase" evidence="15">
    <location>
        <begin position="1564"/>
        <end position="1846"/>
    </location>
</feature>
<dbReference type="InterPro" id="IPR006912">
    <property type="entry name" value="Harbinger_derived_prot"/>
</dbReference>
<feature type="domain" description="Protein kinase" evidence="15">
    <location>
        <begin position="797"/>
        <end position="1079"/>
    </location>
</feature>
<evidence type="ECO:0000256" key="13">
    <source>
        <dbReference type="SAM" id="MobiDB-lite"/>
    </source>
</evidence>
<evidence type="ECO:0000256" key="14">
    <source>
        <dbReference type="SAM" id="Phobius"/>
    </source>
</evidence>
<dbReference type="FunFam" id="3.30.200.20:FF:000337">
    <property type="entry name" value="Wall-associated receptor kinase 3"/>
    <property type="match status" value="2"/>
</dbReference>
<dbReference type="PROSITE" id="PS50026">
    <property type="entry name" value="EGF_3"/>
    <property type="match status" value="2"/>
</dbReference>
<feature type="region of interest" description="Disordered" evidence="13">
    <location>
        <begin position="1872"/>
        <end position="1892"/>
    </location>
</feature>
<dbReference type="InterPro" id="IPR000152">
    <property type="entry name" value="EGF-type_Asp/Asn_hydroxyl_site"/>
</dbReference>
<feature type="binding site" evidence="12">
    <location>
        <position position="825"/>
    </location>
    <ligand>
        <name>ATP</name>
        <dbReference type="ChEBI" id="CHEBI:30616"/>
    </ligand>
</feature>
<evidence type="ECO:0000256" key="5">
    <source>
        <dbReference type="ARBA" id="ARBA00022729"/>
    </source>
</evidence>
<keyword evidence="10" id="KW-0325">Glycoprotein</keyword>
<gene>
    <name evidence="17" type="ORF">QYE76_047710</name>
</gene>
<dbReference type="InterPro" id="IPR045274">
    <property type="entry name" value="WAK-like"/>
</dbReference>
<dbReference type="PROSITE" id="PS00107">
    <property type="entry name" value="PROTEIN_KINASE_ATP"/>
    <property type="match status" value="2"/>
</dbReference>
<dbReference type="Pfam" id="PF07645">
    <property type="entry name" value="EGF_CA"/>
    <property type="match status" value="2"/>
</dbReference>
<dbReference type="InterPro" id="IPR000742">
    <property type="entry name" value="EGF"/>
</dbReference>
<accession>A0AAD8TSC6</accession>
<dbReference type="GO" id="GO:0005509">
    <property type="term" value="F:calcium ion binding"/>
    <property type="evidence" value="ECO:0007669"/>
    <property type="project" value="InterPro"/>
</dbReference>
<keyword evidence="5" id="KW-0732">Signal</keyword>
<dbReference type="InterPro" id="IPR018097">
    <property type="entry name" value="EGF_Ca-bd_CS"/>
</dbReference>
<keyword evidence="2" id="KW-0723">Serine/threonine-protein kinase</keyword>
<dbReference type="Gene3D" id="2.10.25.10">
    <property type="entry name" value="Laminin"/>
    <property type="match status" value="2"/>
</dbReference>
<dbReference type="InterPro" id="IPR025287">
    <property type="entry name" value="WAK_GUB"/>
</dbReference>
<dbReference type="Gene3D" id="3.30.200.20">
    <property type="entry name" value="Phosphorylase Kinase, domain 1"/>
    <property type="match status" value="2"/>
</dbReference>
<dbReference type="GO" id="GO:0004674">
    <property type="term" value="F:protein serine/threonine kinase activity"/>
    <property type="evidence" value="ECO:0007669"/>
    <property type="project" value="UniProtKB-KW"/>
</dbReference>
<dbReference type="PROSITE" id="PS01187">
    <property type="entry name" value="EGF_CA"/>
    <property type="match status" value="2"/>
</dbReference>
<feature type="compositionally biased region" description="Basic and acidic residues" evidence="13">
    <location>
        <begin position="43"/>
        <end position="52"/>
    </location>
</feature>
<organism evidence="17 18">
    <name type="scientific">Lolium multiflorum</name>
    <name type="common">Italian ryegrass</name>
    <name type="synonym">Lolium perenne subsp. multiflorum</name>
    <dbReference type="NCBI Taxonomy" id="4521"/>
    <lineage>
        <taxon>Eukaryota</taxon>
        <taxon>Viridiplantae</taxon>
        <taxon>Streptophyta</taxon>
        <taxon>Embryophyta</taxon>
        <taxon>Tracheophyta</taxon>
        <taxon>Spermatophyta</taxon>
        <taxon>Magnoliopsida</taxon>
        <taxon>Liliopsida</taxon>
        <taxon>Poales</taxon>
        <taxon>Poaceae</taxon>
        <taxon>BOP clade</taxon>
        <taxon>Pooideae</taxon>
        <taxon>Poodae</taxon>
        <taxon>Poeae</taxon>
        <taxon>Poeae Chloroplast Group 2 (Poeae type)</taxon>
        <taxon>Loliodinae</taxon>
        <taxon>Loliinae</taxon>
        <taxon>Lolium</taxon>
    </lineage>
</organism>
<dbReference type="Gene3D" id="1.10.510.10">
    <property type="entry name" value="Transferase(Phosphotransferase) domain 1"/>
    <property type="match status" value="2"/>
</dbReference>
<dbReference type="InterPro" id="IPR017441">
    <property type="entry name" value="Protein_kinase_ATP_BS"/>
</dbReference>
<keyword evidence="3 11" id="KW-0245">EGF-like domain</keyword>
<comment type="caution">
    <text evidence="11">Lacks conserved residue(s) required for the propagation of feature annotation.</text>
</comment>
<dbReference type="PANTHER" id="PTHR27005">
    <property type="entry name" value="WALL-ASSOCIATED RECEPTOR KINASE-LIKE 21"/>
    <property type="match status" value="1"/>
</dbReference>
<dbReference type="GO" id="GO:0005524">
    <property type="term" value="F:ATP binding"/>
    <property type="evidence" value="ECO:0007669"/>
    <property type="project" value="UniProtKB-UniRule"/>
</dbReference>
<keyword evidence="14" id="KW-0812">Transmembrane</keyword>
<protein>
    <recommendedName>
        <fullName evidence="19">Wall-associated receptor kinase 5</fullName>
    </recommendedName>
</protein>
<feature type="transmembrane region" description="Helical" evidence="14">
    <location>
        <begin position="721"/>
        <end position="744"/>
    </location>
</feature>
<keyword evidence="18" id="KW-1185">Reference proteome</keyword>
<evidence type="ECO:0000256" key="4">
    <source>
        <dbReference type="ARBA" id="ARBA00022679"/>
    </source>
</evidence>
<evidence type="ECO:0000259" key="15">
    <source>
        <dbReference type="PROSITE" id="PS50011"/>
    </source>
</evidence>
<keyword evidence="14" id="KW-0472">Membrane</keyword>
<dbReference type="SMART" id="SM00181">
    <property type="entry name" value="EGF"/>
    <property type="match status" value="4"/>
</dbReference>
<evidence type="ECO:0000313" key="18">
    <source>
        <dbReference type="Proteomes" id="UP001231189"/>
    </source>
</evidence>
<keyword evidence="7" id="KW-0418">Kinase</keyword>
<dbReference type="SMART" id="SM00220">
    <property type="entry name" value="S_TKc"/>
    <property type="match status" value="2"/>
</dbReference>
<dbReference type="InterPro" id="IPR000719">
    <property type="entry name" value="Prot_kinase_dom"/>
</dbReference>
<dbReference type="InterPro" id="IPR001881">
    <property type="entry name" value="EGF-like_Ca-bd_dom"/>
</dbReference>
<dbReference type="SMART" id="SM00179">
    <property type="entry name" value="EGF_CA"/>
    <property type="match status" value="3"/>
</dbReference>
<keyword evidence="14" id="KW-1133">Transmembrane helix</keyword>
<dbReference type="GO" id="GO:0030247">
    <property type="term" value="F:polysaccharide binding"/>
    <property type="evidence" value="ECO:0007669"/>
    <property type="project" value="InterPro"/>
</dbReference>
<evidence type="ECO:0000259" key="16">
    <source>
        <dbReference type="PROSITE" id="PS50026"/>
    </source>
</evidence>
<dbReference type="Pfam" id="PF13947">
    <property type="entry name" value="GUB_WAK_bind"/>
    <property type="match status" value="2"/>
</dbReference>
<dbReference type="SUPFAM" id="SSF56112">
    <property type="entry name" value="Protein kinase-like (PK-like)"/>
    <property type="match status" value="2"/>
</dbReference>
<dbReference type="InterPro" id="IPR049883">
    <property type="entry name" value="NOTCH1_EGF-like"/>
</dbReference>
<dbReference type="GO" id="GO:0005886">
    <property type="term" value="C:plasma membrane"/>
    <property type="evidence" value="ECO:0007669"/>
    <property type="project" value="TreeGrafter"/>
</dbReference>
<keyword evidence="8 12" id="KW-0067">ATP-binding</keyword>
<feature type="domain" description="EGF-like" evidence="16">
    <location>
        <begin position="1447"/>
        <end position="1485"/>
    </location>
</feature>
<sequence>MDSDDEMLVRLLEDEQAFDDDIREHLLIIAFLHNMLDIETEKRKRPLRESSRPGRKKSKPRQRMEGHTMLHNDYLSDDATQSDNFRRRYRMSKGLFMNILQGVRDFDPYFKLKHDAVGIAGFSSIQKCTAAMRMLAYGASADTQDGYLHMSESTAIECMYKFCRAVVGKFGKYYLRGITEEENARIMAQNTARGFSGMLGSIDCMHRSWKNCPFAWQGFNWAGLAAPWAARDESRIPVLCGEQRRVHPRSMRRGCDCRTRERDAAGVPSEGTHDEPVCSTADKPIPVAAAGAVVQAMLTVEGIVAVQLHLASGDTGFLRGSAWRFDRVVAALASPPSAFFLISATHPFNYYFPLSSSISFADLTRICSRWGDFDYKKIIMFKIKNMQVFLQLGLSLVLLAAQCTPGNAVPSSQCRRQCGAVEIPYPFGIDPNCSLARGFDISCKVQDGIPKPFRGDFEVLSISLTQGTMRVLNYIVAHCYNTSTKSMEFMGRFNGYVGRPSSPLRLSDVQNRFTVIGCKALYLISDGNGTGYQGVGVSTCRNFSDLVDGSCSGIGCSQTMIPKMMYNYGTTTSDLFNTSQIWEFNRCSYAVLMEAASFNFSTMYVSTTKFNDTNDGRVPMVLDWAIRDHRCDVATQNKTGTYACLSSNSVCIDSLNDNGYICNCSQGYKGNPYLPYGCQDVDECSDNPCPSGGSCHNKVGGFRCSCGVGRKLESNTCNPDIGLIIGVTMGLFGVMVIIMISVFWGQMIIQKRKLNKVRQDYFQQHGGLLLFDMMKSEKGLAFTVFSESELIEASDNFDNSRILGKGGHGTVYKGIIKNNMPVAIKRCALVDERQKKEFGQEMLILSQINHKNIVKLLGCCLEVEVPILVYEFVPNGTLFELIHGKNQALQISFSTLLRIAHEASEGLSFLHSYASPPIIHGDVKTANILLDDNYMAKVSDFGASVLVPSDKEQFVTMVQGTCGYLDPEYMQTCQLTDKSDVYSFGVILLEILTGQLPLKLEGPEKQRSLSLIFLSAMKENNLDAVLVSHVKGQESMELLRGLADLAKRCLDMCGDNRPLMKEVADELNRLRKLSMHPWVRLEVETDAESLLGEESTSGYEIELSGYPMGERLVRVEEFIQKIEDVVFMGNHILQISDQESVQFIFREPKKMQVSLLQLGLGLILIAAQYAPGTAVPSSECRRQCGNVEIPYPFGIDPGCSLAQGFDIDCRLQEGVYKPFRGSFEVLNASLTHGTARVLTNIMGYCYNSSTKSMEELGRYADDSDRSQSSPYRLSDVQNKFTVIGCNALAFMQDMDGTGYQGLGVATCRNLTDLVDGSCSGIGCSQSTIPKGMFSYVTGFSSSVNTSRVLQFNRCSFAVLMEAAEFNFSTSYISNTKFNDTYNGRVPMVVDWAIRDVKSCVDAQLNNTNYACISSNSMCVDSVNDDGYICNCSQGYTGNPYLPDGCQDLNECNNNPCPSGGACHNTVGGFQCVCRVGRKLEGNTCSLDTRLIIGLAVGSVGVVIIITIIVSWLQMVVQKKKMNKVKQEYFRQHGGVILLDQMKAEEGLGFIVFSEAELIHATNNYDDSRILGKGGNGTVYRGIIKNGTPVAVKRCGLVDERQKKEFGKEMLILSQLNHKNIVKLVGCCLEVEVPILVYEFVLNGTLFELIHGNNKALQISFNTLLRLAHEAAEGLRFLHSDASPPVIHGDVKTSNILLDENYMAKVSDFGASALAPSDREQFVTKVQGTWGYLDPEYIQTFQLTNKSDVYSFGVILLEILTGQLPMKLEGPDKQICLSTTFLAAMKENNLDAMLVSHVKGQESMELLRGLADLAKKCLDMCGENRPLMKEVADELNRLRKLSLHPWVQLDLETEEENLLGGGSTRYYEIESSGYPMGERENQPINPGSSYYAR</sequence>
<dbReference type="PROSITE" id="PS00108">
    <property type="entry name" value="PROTEIN_KINASE_ST"/>
    <property type="match status" value="2"/>
</dbReference>
<dbReference type="SUPFAM" id="SSF57196">
    <property type="entry name" value="EGF/Laminin"/>
    <property type="match status" value="2"/>
</dbReference>
<reference evidence="17" key="1">
    <citation type="submission" date="2023-07" db="EMBL/GenBank/DDBJ databases">
        <title>A chromosome-level genome assembly of Lolium multiflorum.</title>
        <authorList>
            <person name="Chen Y."/>
            <person name="Copetti D."/>
            <person name="Kolliker R."/>
            <person name="Studer B."/>
        </authorList>
    </citation>
    <scope>NUCLEOTIDE SEQUENCE</scope>
    <source>
        <strain evidence="17">02402/16</strain>
        <tissue evidence="17">Leaf</tissue>
    </source>
</reference>
<feature type="binding site" evidence="12">
    <location>
        <position position="1592"/>
    </location>
    <ligand>
        <name>ATP</name>
        <dbReference type="ChEBI" id="CHEBI:30616"/>
    </ligand>
</feature>
<evidence type="ECO:0000256" key="7">
    <source>
        <dbReference type="ARBA" id="ARBA00022777"/>
    </source>
</evidence>
<keyword evidence="9" id="KW-1015">Disulfide bond</keyword>
<dbReference type="Pfam" id="PF00069">
    <property type="entry name" value="Pkinase"/>
    <property type="match status" value="2"/>
</dbReference>
<feature type="compositionally biased region" description="Polar residues" evidence="13">
    <location>
        <begin position="1881"/>
        <end position="1892"/>
    </location>
</feature>
<keyword evidence="6 12" id="KW-0547">Nucleotide-binding</keyword>
<feature type="region of interest" description="Disordered" evidence="13">
    <location>
        <begin position="43"/>
        <end position="71"/>
    </location>
</feature>
<name>A0AAD8TSC6_LOLMU</name>
<dbReference type="CDD" id="cd00054">
    <property type="entry name" value="EGF_CA"/>
    <property type="match status" value="2"/>
</dbReference>
<evidence type="ECO:0000256" key="1">
    <source>
        <dbReference type="ARBA" id="ARBA00004479"/>
    </source>
</evidence>
<feature type="transmembrane region" description="Helical" evidence="14">
    <location>
        <begin position="1490"/>
        <end position="1516"/>
    </location>
</feature>
<evidence type="ECO:0000256" key="11">
    <source>
        <dbReference type="PROSITE-ProRule" id="PRU00076"/>
    </source>
</evidence>
<evidence type="ECO:0000256" key="3">
    <source>
        <dbReference type="ARBA" id="ARBA00022536"/>
    </source>
</evidence>
<comment type="caution">
    <text evidence="17">The sequence shown here is derived from an EMBL/GenBank/DDBJ whole genome shotgun (WGS) entry which is preliminary data.</text>
</comment>
<proteinExistence type="predicted"/>
<dbReference type="PROSITE" id="PS50011">
    <property type="entry name" value="PROTEIN_KINASE_DOM"/>
    <property type="match status" value="2"/>
</dbReference>
<evidence type="ECO:0008006" key="19">
    <source>
        <dbReference type="Google" id="ProtNLM"/>
    </source>
</evidence>
<dbReference type="EMBL" id="JAUUTY010000002">
    <property type="protein sequence ID" value="KAK1686862.1"/>
    <property type="molecule type" value="Genomic_DNA"/>
</dbReference>
<evidence type="ECO:0000256" key="8">
    <source>
        <dbReference type="ARBA" id="ARBA00022840"/>
    </source>
</evidence>
<evidence type="ECO:0000256" key="12">
    <source>
        <dbReference type="PROSITE-ProRule" id="PRU10141"/>
    </source>
</evidence>
<evidence type="ECO:0000256" key="2">
    <source>
        <dbReference type="ARBA" id="ARBA00022527"/>
    </source>
</evidence>
<evidence type="ECO:0000256" key="6">
    <source>
        <dbReference type="ARBA" id="ARBA00022741"/>
    </source>
</evidence>
<feature type="domain" description="EGF-like" evidence="16">
    <location>
        <begin position="680"/>
        <end position="718"/>
    </location>
</feature>
<keyword evidence="4" id="KW-0808">Transferase</keyword>
<dbReference type="GO" id="GO:0007166">
    <property type="term" value="P:cell surface receptor signaling pathway"/>
    <property type="evidence" value="ECO:0007669"/>
    <property type="project" value="InterPro"/>
</dbReference>
<dbReference type="Proteomes" id="UP001231189">
    <property type="component" value="Unassembled WGS sequence"/>
</dbReference>